<dbReference type="RefSeq" id="WP_089759800.1">
    <property type="nucleotide sequence ID" value="NZ_BKAT01000005.1"/>
</dbReference>
<sequence>MATKEEIVNGLRKELLLLQGFRTASSEQAKVDLGEMNACFPNGIFPAHGVHEIISLSMADRPACSGFISAIAGMLMKNSGPGIWISTEQRIYPPALMLFGITPERIIFVQVPRPVDVCWAMEEALKTEGLAVVIGELQELGFETSRRLQLAVEKSKVTGFVLRHLPRRMNPTAALSRIRVSPVRSAMEEGMPGVGDPRWQVEVLKTRNGKPGKYLMEWVDDRFIPVTGTGNEGFTEQRKIG</sequence>
<protein>
    <submittedName>
        <fullName evidence="1">Protein ImuA</fullName>
    </submittedName>
</protein>
<evidence type="ECO:0000313" key="1">
    <source>
        <dbReference type="EMBL" id="SEA24319.1"/>
    </source>
</evidence>
<dbReference type="SUPFAM" id="SSF52540">
    <property type="entry name" value="P-loop containing nucleoside triphosphate hydrolases"/>
    <property type="match status" value="1"/>
</dbReference>
<name>A0A1H3ZKM8_9BACT</name>
<dbReference type="STRING" id="408074.SAMN05660909_01278"/>
<reference evidence="2" key="1">
    <citation type="submission" date="2016-10" db="EMBL/GenBank/DDBJ databases">
        <authorList>
            <person name="Varghese N."/>
            <person name="Submissions S."/>
        </authorList>
    </citation>
    <scope>NUCLEOTIDE SEQUENCE [LARGE SCALE GENOMIC DNA]</scope>
    <source>
        <strain evidence="2">DSM 23920</strain>
    </source>
</reference>
<dbReference type="AlphaFoldDB" id="A0A1H3ZKM8"/>
<dbReference type="Proteomes" id="UP000199656">
    <property type="component" value="Unassembled WGS sequence"/>
</dbReference>
<dbReference type="InterPro" id="IPR027417">
    <property type="entry name" value="P-loop_NTPase"/>
</dbReference>
<proteinExistence type="predicted"/>
<accession>A0A1H3ZKM8</accession>
<dbReference type="EMBL" id="FNRL01000004">
    <property type="protein sequence ID" value="SEA24319.1"/>
    <property type="molecule type" value="Genomic_DNA"/>
</dbReference>
<evidence type="ECO:0000313" key="2">
    <source>
        <dbReference type="Proteomes" id="UP000199656"/>
    </source>
</evidence>
<keyword evidence="2" id="KW-1185">Reference proteome</keyword>
<dbReference type="OrthoDB" id="836928at2"/>
<dbReference type="PIRSF" id="PIRSF034285">
    <property type="entry name" value="UCP034285"/>
    <property type="match status" value="1"/>
</dbReference>
<organism evidence="1 2">
    <name type="scientific">Chitinophaga terrae</name>
    <name type="common">ex Kim and Jung 2007</name>
    <dbReference type="NCBI Taxonomy" id="408074"/>
    <lineage>
        <taxon>Bacteria</taxon>
        <taxon>Pseudomonadati</taxon>
        <taxon>Bacteroidota</taxon>
        <taxon>Chitinophagia</taxon>
        <taxon>Chitinophagales</taxon>
        <taxon>Chitinophagaceae</taxon>
        <taxon>Chitinophaga</taxon>
    </lineage>
</organism>
<dbReference type="Gene3D" id="3.40.50.300">
    <property type="entry name" value="P-loop containing nucleotide triphosphate hydrolases"/>
    <property type="match status" value="1"/>
</dbReference>
<gene>
    <name evidence="1" type="ORF">SAMN05660909_01278</name>
</gene>
<dbReference type="InterPro" id="IPR017026">
    <property type="entry name" value="ImuA"/>
</dbReference>